<sequence>MTVPTEDLRVRRLRARLQEAGLAGSFLVRDLRTGRQLAIDPQERYAVASLVKVPLAMAVLERVATGEIDPARRLRVGPGDPALVDRPGPPGTGRFRHAVDVAVEDLLYLAVALSDSTAADALFGLVPPADVGAYLAAVGVEGIEVRHPVGDLNATPAERLDAAEGHLAHRLAIGTGTADGGHAVAQLDLTRASTATATALADLLEALWAPVAGSAGDTAVRPEVALRVRSLLGLNVMRQRLATELASDAARWSSKTGTLLNERHEAGVVEHDDGGVLAVVALTRSRVPAVVQPVAEAEMAAVARGLHDVLRAG</sequence>
<proteinExistence type="predicted"/>
<name>A0AAJ1X3G1_9ACTN</name>
<dbReference type="PANTHER" id="PTHR35333">
    <property type="entry name" value="BETA-LACTAMASE"/>
    <property type="match status" value="1"/>
</dbReference>
<gene>
    <name evidence="2" type="ORF">QE405_001811</name>
</gene>
<evidence type="ECO:0000313" key="3">
    <source>
        <dbReference type="Proteomes" id="UP001239215"/>
    </source>
</evidence>
<dbReference type="RefSeq" id="WP_307199951.1">
    <property type="nucleotide sequence ID" value="NZ_JAUTAN010000001.1"/>
</dbReference>
<evidence type="ECO:0000313" key="2">
    <source>
        <dbReference type="EMBL" id="MDQ1104527.1"/>
    </source>
</evidence>
<dbReference type="EC" id="3.5.2.6" evidence="2"/>
<protein>
    <submittedName>
        <fullName evidence="2">Beta-lactamase class A</fullName>
        <ecNumber evidence="2">3.5.2.6</ecNumber>
    </submittedName>
</protein>
<dbReference type="Gene3D" id="3.40.710.10">
    <property type="entry name" value="DD-peptidase/beta-lactamase superfamily"/>
    <property type="match status" value="1"/>
</dbReference>
<dbReference type="EMBL" id="JAUTAN010000001">
    <property type="protein sequence ID" value="MDQ1104527.1"/>
    <property type="molecule type" value="Genomic_DNA"/>
</dbReference>
<reference evidence="2" key="1">
    <citation type="submission" date="2023-07" db="EMBL/GenBank/DDBJ databases">
        <title>Functional and genomic diversity of the sorghum phyllosphere microbiome.</title>
        <authorList>
            <person name="Shade A."/>
        </authorList>
    </citation>
    <scope>NUCLEOTIDE SEQUENCE</scope>
    <source>
        <strain evidence="2">SORGH_AS_1067</strain>
    </source>
</reference>
<comment type="caution">
    <text evidence="2">The sequence shown here is derived from an EMBL/GenBank/DDBJ whole genome shotgun (WGS) entry which is preliminary data.</text>
</comment>
<dbReference type="GO" id="GO:0030655">
    <property type="term" value="P:beta-lactam antibiotic catabolic process"/>
    <property type="evidence" value="ECO:0007669"/>
    <property type="project" value="InterPro"/>
</dbReference>
<evidence type="ECO:0000259" key="1">
    <source>
        <dbReference type="Pfam" id="PF13354"/>
    </source>
</evidence>
<dbReference type="PANTHER" id="PTHR35333:SF3">
    <property type="entry name" value="BETA-LACTAMASE-TYPE TRANSPEPTIDASE FOLD CONTAINING PROTEIN"/>
    <property type="match status" value="1"/>
</dbReference>
<feature type="domain" description="Beta-lactamase class A catalytic" evidence="1">
    <location>
        <begin position="25"/>
        <end position="283"/>
    </location>
</feature>
<dbReference type="SUPFAM" id="SSF56601">
    <property type="entry name" value="beta-lactamase/transpeptidase-like"/>
    <property type="match status" value="1"/>
</dbReference>
<dbReference type="AlphaFoldDB" id="A0AAJ1X3G1"/>
<dbReference type="InterPro" id="IPR012338">
    <property type="entry name" value="Beta-lactam/transpept-like"/>
</dbReference>
<keyword evidence="2" id="KW-0378">Hydrolase</keyword>
<dbReference type="Pfam" id="PF13354">
    <property type="entry name" value="Beta-lactamase2"/>
    <property type="match status" value="1"/>
</dbReference>
<dbReference type="GO" id="GO:0046677">
    <property type="term" value="P:response to antibiotic"/>
    <property type="evidence" value="ECO:0007669"/>
    <property type="project" value="InterPro"/>
</dbReference>
<organism evidence="2 3">
    <name type="scientific">Nocardioides zeae</name>
    <dbReference type="NCBI Taxonomy" id="1457234"/>
    <lineage>
        <taxon>Bacteria</taxon>
        <taxon>Bacillati</taxon>
        <taxon>Actinomycetota</taxon>
        <taxon>Actinomycetes</taxon>
        <taxon>Propionibacteriales</taxon>
        <taxon>Nocardioidaceae</taxon>
        <taxon>Nocardioides</taxon>
    </lineage>
</organism>
<dbReference type="GO" id="GO:0008800">
    <property type="term" value="F:beta-lactamase activity"/>
    <property type="evidence" value="ECO:0007669"/>
    <property type="project" value="UniProtKB-EC"/>
</dbReference>
<dbReference type="InterPro" id="IPR000871">
    <property type="entry name" value="Beta-lactam_class-A"/>
</dbReference>
<dbReference type="InterPro" id="IPR045155">
    <property type="entry name" value="Beta-lactam_cat"/>
</dbReference>
<dbReference type="Proteomes" id="UP001239215">
    <property type="component" value="Unassembled WGS sequence"/>
</dbReference>
<accession>A0AAJ1X3G1</accession>